<evidence type="ECO:0000313" key="11">
    <source>
        <dbReference type="Proteomes" id="UP000193467"/>
    </source>
</evidence>
<comment type="subcellular location">
    <subcellularLocation>
        <location evidence="2">Secreted</location>
    </subcellularLocation>
</comment>
<comment type="similarity">
    <text evidence="3">Belongs to the glycosyl hydrolase 5 (cellulase A) family.</text>
</comment>
<organism evidence="10 11">
    <name type="scientific">Leucosporidium creatinivorum</name>
    <dbReference type="NCBI Taxonomy" id="106004"/>
    <lineage>
        <taxon>Eukaryota</taxon>
        <taxon>Fungi</taxon>
        <taxon>Dikarya</taxon>
        <taxon>Basidiomycota</taxon>
        <taxon>Pucciniomycotina</taxon>
        <taxon>Microbotryomycetes</taxon>
        <taxon>Leucosporidiales</taxon>
        <taxon>Leucosporidium</taxon>
    </lineage>
</organism>
<evidence type="ECO:0000256" key="1">
    <source>
        <dbReference type="ARBA" id="ARBA00001678"/>
    </source>
</evidence>
<dbReference type="Pfam" id="PF26410">
    <property type="entry name" value="GH5_mannosidase"/>
    <property type="match status" value="1"/>
</dbReference>
<keyword evidence="5" id="KW-0964">Secreted</keyword>
<dbReference type="OrthoDB" id="406631at2759"/>
<dbReference type="SUPFAM" id="SSF51445">
    <property type="entry name" value="(Trans)glycosidases"/>
    <property type="match status" value="1"/>
</dbReference>
<accession>A0A1Y2FYE9</accession>
<protein>
    <recommendedName>
        <fullName evidence="4">mannan endo-1,4-beta-mannosidase</fullName>
        <ecNumber evidence="4">3.2.1.78</ecNumber>
    </recommendedName>
</protein>
<sequence>MITGTGTLPKPTSFVKRQPTGLGLGLDGASWKIVGTNIYWICNNEDTLPKGQLTSKTRIREALAIAVRLISCGTSVGTVYSVEPKLGNFNTVNFQQVDYVIYAAREYGLRVIMPLTDNYKYYHGGKYTFLWWRAVSTVNNGANFYTNNLAIASFKSYILNVVTRTNIYTGVKYCNDPTILAWETGNELGAYLGAEGYPPLAWTKNIATYIKSLAPSQLVIDGSDGFLSGSGAIAPGVNVDAVDIMTDHAYPRNIALVNSEITIAKTYNKNFLIGEWDWRSTGGGDTLAAYITKLESHYYLGDLVWSIQGHDDECCAFLPHNDGYSIYYPNGNSAVDMAAILQVVQHNYRMTYRTPPTVLPGVACPQPAF</sequence>
<evidence type="ECO:0000259" key="9">
    <source>
        <dbReference type="Pfam" id="PF26410"/>
    </source>
</evidence>
<evidence type="ECO:0000256" key="4">
    <source>
        <dbReference type="ARBA" id="ARBA00012706"/>
    </source>
</evidence>
<dbReference type="PANTHER" id="PTHR31451:SF39">
    <property type="entry name" value="MANNAN ENDO-1,4-BETA-MANNOSIDASE 1"/>
    <property type="match status" value="1"/>
</dbReference>
<gene>
    <name evidence="10" type="ORF">BCR35DRAFT_312686</name>
</gene>
<reference evidence="10 11" key="1">
    <citation type="submission" date="2016-07" db="EMBL/GenBank/DDBJ databases">
        <title>Pervasive Adenine N6-methylation of Active Genes in Fungi.</title>
        <authorList>
            <consortium name="DOE Joint Genome Institute"/>
            <person name="Mondo S.J."/>
            <person name="Dannebaum R.O."/>
            <person name="Kuo R.C."/>
            <person name="Labutti K."/>
            <person name="Haridas S."/>
            <person name="Kuo A."/>
            <person name="Salamov A."/>
            <person name="Ahrendt S.R."/>
            <person name="Lipzen A."/>
            <person name="Sullivan W."/>
            <person name="Andreopoulos W.B."/>
            <person name="Clum A."/>
            <person name="Lindquist E."/>
            <person name="Daum C."/>
            <person name="Ramamoorthy G.K."/>
            <person name="Gryganskyi A."/>
            <person name="Culley D."/>
            <person name="Magnuson J.K."/>
            <person name="James T.Y."/>
            <person name="O'Malley M.A."/>
            <person name="Stajich J.E."/>
            <person name="Spatafora J.W."/>
            <person name="Visel A."/>
            <person name="Grigoriev I.V."/>
        </authorList>
    </citation>
    <scope>NUCLEOTIDE SEQUENCE [LARGE SCALE GENOMIC DNA]</scope>
    <source>
        <strain evidence="10 11">62-1032</strain>
    </source>
</reference>
<dbReference type="Proteomes" id="UP000193467">
    <property type="component" value="Unassembled WGS sequence"/>
</dbReference>
<evidence type="ECO:0000256" key="2">
    <source>
        <dbReference type="ARBA" id="ARBA00004613"/>
    </source>
</evidence>
<dbReference type="InParanoid" id="A0A1Y2FYE9"/>
<dbReference type="Gene3D" id="3.20.20.80">
    <property type="entry name" value="Glycosidases"/>
    <property type="match status" value="1"/>
</dbReference>
<keyword evidence="7 10" id="KW-0378">Hydrolase</keyword>
<evidence type="ECO:0000256" key="5">
    <source>
        <dbReference type="ARBA" id="ARBA00022525"/>
    </source>
</evidence>
<keyword evidence="8" id="KW-0326">Glycosidase</keyword>
<dbReference type="STRING" id="106004.A0A1Y2FYE9"/>
<dbReference type="EMBL" id="MCGR01000007">
    <property type="protein sequence ID" value="ORY89070.1"/>
    <property type="molecule type" value="Genomic_DNA"/>
</dbReference>
<evidence type="ECO:0000256" key="3">
    <source>
        <dbReference type="ARBA" id="ARBA00005641"/>
    </source>
</evidence>
<evidence type="ECO:0000256" key="7">
    <source>
        <dbReference type="ARBA" id="ARBA00022801"/>
    </source>
</evidence>
<evidence type="ECO:0000256" key="8">
    <source>
        <dbReference type="ARBA" id="ARBA00023295"/>
    </source>
</evidence>
<name>A0A1Y2FYE9_9BASI</name>
<keyword evidence="6" id="KW-0732">Signal</keyword>
<dbReference type="InterPro" id="IPR045053">
    <property type="entry name" value="MAN-like"/>
</dbReference>
<comment type="catalytic activity">
    <reaction evidence="1">
        <text>Random hydrolysis of (1-&gt;4)-beta-D-mannosidic linkages in mannans, galactomannans and glucomannans.</text>
        <dbReference type="EC" id="3.2.1.78"/>
    </reaction>
</comment>
<dbReference type="InterPro" id="IPR017853">
    <property type="entry name" value="GH"/>
</dbReference>
<feature type="domain" description="Glycoside hydrolase family 5" evidence="9">
    <location>
        <begin position="25"/>
        <end position="260"/>
    </location>
</feature>
<dbReference type="AlphaFoldDB" id="A0A1Y2FYE9"/>
<dbReference type="PANTHER" id="PTHR31451">
    <property type="match status" value="1"/>
</dbReference>
<proteinExistence type="inferred from homology"/>
<comment type="caution">
    <text evidence="10">The sequence shown here is derived from an EMBL/GenBank/DDBJ whole genome shotgun (WGS) entry which is preliminary data.</text>
</comment>
<dbReference type="EC" id="3.2.1.78" evidence="4"/>
<evidence type="ECO:0000313" key="10">
    <source>
        <dbReference type="EMBL" id="ORY89070.1"/>
    </source>
</evidence>
<dbReference type="GO" id="GO:0016985">
    <property type="term" value="F:mannan endo-1,4-beta-mannosidase activity"/>
    <property type="evidence" value="ECO:0007669"/>
    <property type="project" value="UniProtKB-EC"/>
</dbReference>
<dbReference type="InterPro" id="IPR001547">
    <property type="entry name" value="Glyco_hydro_5"/>
</dbReference>
<dbReference type="GO" id="GO:0005576">
    <property type="term" value="C:extracellular region"/>
    <property type="evidence" value="ECO:0007669"/>
    <property type="project" value="UniProtKB-SubCell"/>
</dbReference>
<keyword evidence="11" id="KW-1185">Reference proteome</keyword>
<evidence type="ECO:0000256" key="6">
    <source>
        <dbReference type="ARBA" id="ARBA00022729"/>
    </source>
</evidence>